<name>A0A5B0N6R5_PUCGR</name>
<evidence type="ECO:0000313" key="3">
    <source>
        <dbReference type="Proteomes" id="UP000324748"/>
    </source>
</evidence>
<dbReference type="EMBL" id="VSWC01000113">
    <property type="protein sequence ID" value="KAA1084955.1"/>
    <property type="molecule type" value="Genomic_DNA"/>
</dbReference>
<feature type="region of interest" description="Disordered" evidence="1">
    <location>
        <begin position="178"/>
        <end position="199"/>
    </location>
</feature>
<dbReference type="Proteomes" id="UP000324748">
    <property type="component" value="Unassembled WGS sequence"/>
</dbReference>
<protein>
    <submittedName>
        <fullName evidence="2">Uncharacterized protein</fullName>
    </submittedName>
</protein>
<feature type="compositionally biased region" description="Polar residues" evidence="1">
    <location>
        <begin position="32"/>
        <end position="45"/>
    </location>
</feature>
<comment type="caution">
    <text evidence="2">The sequence shown here is derived from an EMBL/GenBank/DDBJ whole genome shotgun (WGS) entry which is preliminary data.</text>
</comment>
<keyword evidence="3" id="KW-1185">Reference proteome</keyword>
<feature type="region of interest" description="Disordered" evidence="1">
    <location>
        <begin position="22"/>
        <end position="56"/>
    </location>
</feature>
<accession>A0A5B0N6R5</accession>
<sequence length="326" mass="36067">MAQRPAAPQKCVVCISNGPCGPGESTPAAKAQQISTPFLHESQTQPDPARPGPARPTARIDLELKTLSAQGFQLEANPSFRQEDEGGFDLELKELQLEVETSPYTGLDLELKLFQLEKDGSTSSWKSSARGLLRGQCRPRAERVSARGHCLLERRIDLELEELQLEVDLLSSRLNGGSPSLGLNKGPGEVEDLDSSRPHTSERLATAVRIDINPRLRLGSTWFLGLRESFRLCVGLDSVWRRFDRNKAISTVSFRVSTLRDSRARNAFDHFNLKQKRLAGCFGYRDNALLRLASGDRIGIFVGFFVGLHSLGSALVQQQDQGWVSV</sequence>
<organism evidence="2 3">
    <name type="scientific">Puccinia graminis f. sp. tritici</name>
    <dbReference type="NCBI Taxonomy" id="56615"/>
    <lineage>
        <taxon>Eukaryota</taxon>
        <taxon>Fungi</taxon>
        <taxon>Dikarya</taxon>
        <taxon>Basidiomycota</taxon>
        <taxon>Pucciniomycotina</taxon>
        <taxon>Pucciniomycetes</taxon>
        <taxon>Pucciniales</taxon>
        <taxon>Pucciniaceae</taxon>
        <taxon>Puccinia</taxon>
    </lineage>
</organism>
<gene>
    <name evidence="2" type="ORF">PGT21_000167</name>
</gene>
<evidence type="ECO:0000313" key="2">
    <source>
        <dbReference type="EMBL" id="KAA1084955.1"/>
    </source>
</evidence>
<evidence type="ECO:0000256" key="1">
    <source>
        <dbReference type="SAM" id="MobiDB-lite"/>
    </source>
</evidence>
<proteinExistence type="predicted"/>
<reference evidence="2 3" key="1">
    <citation type="submission" date="2019-05" db="EMBL/GenBank/DDBJ databases">
        <title>Emergence of the Ug99 lineage of the wheat stem rust pathogen through somatic hybridization.</title>
        <authorList>
            <person name="Li F."/>
            <person name="Upadhyaya N.M."/>
            <person name="Sperschneider J."/>
            <person name="Matny O."/>
            <person name="Nguyen-Phuc H."/>
            <person name="Mago R."/>
            <person name="Raley C."/>
            <person name="Miller M.E."/>
            <person name="Silverstein K.A.T."/>
            <person name="Henningsen E."/>
            <person name="Hirsch C.D."/>
            <person name="Visser B."/>
            <person name="Pretorius Z.A."/>
            <person name="Steffenson B.J."/>
            <person name="Schwessinger B."/>
            <person name="Dodds P.N."/>
            <person name="Figueroa M."/>
        </authorList>
    </citation>
    <scope>NUCLEOTIDE SEQUENCE [LARGE SCALE GENOMIC DNA]</scope>
    <source>
        <strain evidence="2">21-0</strain>
    </source>
</reference>
<dbReference type="AlphaFoldDB" id="A0A5B0N6R5"/>